<evidence type="ECO:0000313" key="1">
    <source>
        <dbReference type="EMBL" id="KAJ8110726.1"/>
    </source>
</evidence>
<sequence length="204" mass="22467">MADARALLRAHRAENRIKHPHAAYSDVGKLLCKLCHDVIKTESLWDAHVRGQAHRQKLQALQQQPSPPSQATDESTHKRKRSEDADAAMSDADDAIDAIRTKRSRTDTIVSNTSMSNGIGGGGEGNKEKMQTPPGLSRRISGTPIQGNFEESLSSRFRYEFRVRGPVNGHASTTTCRNSSGGINTHIYRGARCAIPQQLIHTIY</sequence>
<gene>
    <name evidence="1" type="ORF">ONZ43_g5799</name>
</gene>
<evidence type="ECO:0000313" key="2">
    <source>
        <dbReference type="Proteomes" id="UP001153334"/>
    </source>
</evidence>
<protein>
    <submittedName>
        <fullName evidence="1">Uncharacterized protein</fullName>
    </submittedName>
</protein>
<dbReference type="Proteomes" id="UP001153334">
    <property type="component" value="Unassembled WGS sequence"/>
</dbReference>
<comment type="caution">
    <text evidence="1">The sequence shown here is derived from an EMBL/GenBank/DDBJ whole genome shotgun (WGS) entry which is preliminary data.</text>
</comment>
<proteinExistence type="predicted"/>
<dbReference type="EMBL" id="JAPESX010001887">
    <property type="protein sequence ID" value="KAJ8110726.1"/>
    <property type="molecule type" value="Genomic_DNA"/>
</dbReference>
<keyword evidence="2" id="KW-1185">Reference proteome</keyword>
<reference evidence="1" key="1">
    <citation type="submission" date="2022-11" db="EMBL/GenBank/DDBJ databases">
        <title>Genome Sequence of Nemania bipapillata.</title>
        <authorList>
            <person name="Buettner E."/>
        </authorList>
    </citation>
    <scope>NUCLEOTIDE SEQUENCE</scope>
    <source>
        <strain evidence="1">CP14</strain>
    </source>
</reference>
<accession>A0ACC2I6D9</accession>
<name>A0ACC2I6D9_9PEZI</name>
<organism evidence="1 2">
    <name type="scientific">Nemania bipapillata</name>
    <dbReference type="NCBI Taxonomy" id="110536"/>
    <lineage>
        <taxon>Eukaryota</taxon>
        <taxon>Fungi</taxon>
        <taxon>Dikarya</taxon>
        <taxon>Ascomycota</taxon>
        <taxon>Pezizomycotina</taxon>
        <taxon>Sordariomycetes</taxon>
        <taxon>Xylariomycetidae</taxon>
        <taxon>Xylariales</taxon>
        <taxon>Xylariaceae</taxon>
        <taxon>Nemania</taxon>
    </lineage>
</organism>